<comment type="caution">
    <text evidence="1">The sequence shown here is derived from an EMBL/GenBank/DDBJ whole genome shotgun (WGS) entry which is preliminary data.</text>
</comment>
<keyword evidence="2" id="KW-1185">Reference proteome</keyword>
<reference evidence="2" key="1">
    <citation type="submission" date="2024-04" db="EMBL/GenBank/DDBJ databases">
        <title>Salinicola lusitanus LLJ914,a marine bacterium isolated from the Okinawa Trough.</title>
        <authorList>
            <person name="Li J."/>
        </authorList>
    </citation>
    <scope>NUCLEOTIDE SEQUENCE [LARGE SCALE GENOMIC DNA]</scope>
</reference>
<dbReference type="Gene3D" id="2.60.40.10">
    <property type="entry name" value="Immunoglobulins"/>
    <property type="match status" value="1"/>
</dbReference>
<name>A0AAW0MJF8_9GOBI</name>
<feature type="non-terminal residue" evidence="1">
    <location>
        <position position="65"/>
    </location>
</feature>
<evidence type="ECO:0000313" key="1">
    <source>
        <dbReference type="EMBL" id="KAK7880890.1"/>
    </source>
</evidence>
<dbReference type="AlphaFoldDB" id="A0AAW0MJF8"/>
<evidence type="ECO:0000313" key="2">
    <source>
        <dbReference type="Proteomes" id="UP001460270"/>
    </source>
</evidence>
<accession>A0AAW0MJF8</accession>
<proteinExistence type="predicted"/>
<gene>
    <name evidence="1" type="ORF">WMY93_032486</name>
</gene>
<protein>
    <submittedName>
        <fullName evidence="1">Uncharacterized protein</fullName>
    </submittedName>
</protein>
<organism evidence="1 2">
    <name type="scientific">Mugilogobius chulae</name>
    <name type="common">yellowstripe goby</name>
    <dbReference type="NCBI Taxonomy" id="88201"/>
    <lineage>
        <taxon>Eukaryota</taxon>
        <taxon>Metazoa</taxon>
        <taxon>Chordata</taxon>
        <taxon>Craniata</taxon>
        <taxon>Vertebrata</taxon>
        <taxon>Euteleostomi</taxon>
        <taxon>Actinopterygii</taxon>
        <taxon>Neopterygii</taxon>
        <taxon>Teleostei</taxon>
        <taxon>Neoteleostei</taxon>
        <taxon>Acanthomorphata</taxon>
        <taxon>Gobiaria</taxon>
        <taxon>Gobiiformes</taxon>
        <taxon>Gobioidei</taxon>
        <taxon>Gobiidae</taxon>
        <taxon>Gobionellinae</taxon>
        <taxon>Mugilogobius</taxon>
    </lineage>
</organism>
<sequence>LCCEGCTKYMKDSLKNKFNINVVSSTQTVTLTGQNMQPGDSAVYFCARRAQSQKVYEELHKNSLE</sequence>
<feature type="non-terminal residue" evidence="1">
    <location>
        <position position="1"/>
    </location>
</feature>
<dbReference type="EMBL" id="JBBPFD010000041">
    <property type="protein sequence ID" value="KAK7880890.1"/>
    <property type="molecule type" value="Genomic_DNA"/>
</dbReference>
<dbReference type="Proteomes" id="UP001460270">
    <property type="component" value="Unassembled WGS sequence"/>
</dbReference>
<dbReference type="InterPro" id="IPR036179">
    <property type="entry name" value="Ig-like_dom_sf"/>
</dbReference>
<dbReference type="InterPro" id="IPR013783">
    <property type="entry name" value="Ig-like_fold"/>
</dbReference>
<dbReference type="SUPFAM" id="SSF48726">
    <property type="entry name" value="Immunoglobulin"/>
    <property type="match status" value="1"/>
</dbReference>